<dbReference type="Pfam" id="PF13731">
    <property type="entry name" value="WxL"/>
    <property type="match status" value="1"/>
</dbReference>
<evidence type="ECO:0000313" key="5">
    <source>
        <dbReference type="Proteomes" id="UP000065511"/>
    </source>
</evidence>
<feature type="signal peptide" evidence="2">
    <location>
        <begin position="1"/>
        <end position="18"/>
    </location>
</feature>
<keyword evidence="5" id="KW-1185">Reference proteome</keyword>
<dbReference type="EMBL" id="CP013614">
    <property type="protein sequence ID" value="ALS02681.1"/>
    <property type="molecule type" value="Genomic_DNA"/>
</dbReference>
<dbReference type="Proteomes" id="UP000065511">
    <property type="component" value="Chromosome"/>
</dbReference>
<feature type="compositionally biased region" description="Low complexity" evidence="1">
    <location>
        <begin position="51"/>
        <end position="60"/>
    </location>
</feature>
<evidence type="ECO:0000313" key="4">
    <source>
        <dbReference type="EMBL" id="ALS02681.1"/>
    </source>
</evidence>
<name>A0ABM5WBQ3_9ENTE</name>
<keyword evidence="2" id="KW-0732">Signal</keyword>
<protein>
    <recommendedName>
        <fullName evidence="3">WxL domain-containing protein</fullName>
    </recommendedName>
</protein>
<proteinExistence type="predicted"/>
<sequence>MKKISSLHLFFSSASVLALSSFFINVSYSQAEEQNVAGAGTVEMISNLPTGPVDPENPENPVNPGPGPSTIGPLRIDFVSTLNFGNNKIQEKDRQFFANAQLFHDGTTPRGSYVQITDERSGKQGWTLQVRQEYQFKNPVIQETEAQELRGATLSFDHGWANSAYPLETPPNVVKDTIEITELATTQNVAVASENSGKGQWTIEFGASKTNTNDRDNTLFLKQKPSGEAVLDQAFENQPVFENKAIFLSIPEGTVIKPVQYQTELTWLLAALPN</sequence>
<evidence type="ECO:0000256" key="2">
    <source>
        <dbReference type="SAM" id="SignalP"/>
    </source>
</evidence>
<feature type="region of interest" description="Disordered" evidence="1">
    <location>
        <begin position="46"/>
        <end position="69"/>
    </location>
</feature>
<feature type="domain" description="WxL" evidence="3">
    <location>
        <begin position="32"/>
        <end position="273"/>
    </location>
</feature>
<accession>A0ABM5WBQ3</accession>
<organism evidence="4 5">
    <name type="scientific">Enterococcus silesiacus</name>
    <dbReference type="NCBI Taxonomy" id="332949"/>
    <lineage>
        <taxon>Bacteria</taxon>
        <taxon>Bacillati</taxon>
        <taxon>Bacillota</taxon>
        <taxon>Bacilli</taxon>
        <taxon>Lactobacillales</taxon>
        <taxon>Enterococcaceae</taxon>
        <taxon>Enterococcus</taxon>
    </lineage>
</organism>
<evidence type="ECO:0000259" key="3">
    <source>
        <dbReference type="Pfam" id="PF13731"/>
    </source>
</evidence>
<reference evidence="4 5" key="1">
    <citation type="submission" date="2015-12" db="EMBL/GenBank/DDBJ databases">
        <authorList>
            <person name="Lauer A."/>
            <person name="Humrighouse B."/>
            <person name="Loparev V."/>
            <person name="Shewmaker P.L."/>
            <person name="Whitney A.M."/>
            <person name="McLaughlin R.W."/>
        </authorList>
    </citation>
    <scope>NUCLEOTIDE SEQUENCE [LARGE SCALE GENOMIC DNA]</scope>
    <source>
        <strain evidence="4 5">LMG 23085</strain>
    </source>
</reference>
<feature type="chain" id="PRO_5045271406" description="WxL domain-containing protein" evidence="2">
    <location>
        <begin position="19"/>
        <end position="274"/>
    </location>
</feature>
<dbReference type="RefSeq" id="WP_071878616.1">
    <property type="nucleotide sequence ID" value="NZ_JXLC01000022.1"/>
</dbReference>
<evidence type="ECO:0000256" key="1">
    <source>
        <dbReference type="SAM" id="MobiDB-lite"/>
    </source>
</evidence>
<dbReference type="InterPro" id="IPR027994">
    <property type="entry name" value="WxL_dom"/>
</dbReference>
<gene>
    <name evidence="4" type="ORF">ATZ33_15240</name>
</gene>